<name>A0A176WP18_MARPO</name>
<dbReference type="Gene3D" id="3.40.50.300">
    <property type="entry name" value="P-loop containing nucleotide triphosphate hydrolases"/>
    <property type="match status" value="1"/>
</dbReference>
<evidence type="ECO:0000313" key="3">
    <source>
        <dbReference type="Proteomes" id="UP000077202"/>
    </source>
</evidence>
<proteinExistence type="predicted"/>
<feature type="region of interest" description="Disordered" evidence="1">
    <location>
        <begin position="146"/>
        <end position="165"/>
    </location>
</feature>
<dbReference type="AlphaFoldDB" id="A0A176WP18"/>
<feature type="region of interest" description="Disordered" evidence="1">
    <location>
        <begin position="563"/>
        <end position="595"/>
    </location>
</feature>
<accession>A0A176WP18</accession>
<protein>
    <submittedName>
        <fullName evidence="2">Uncharacterized protein</fullName>
    </submittedName>
</protein>
<reference evidence="2" key="1">
    <citation type="submission" date="2016-03" db="EMBL/GenBank/DDBJ databases">
        <title>Mechanisms controlling the formation of the plant cell surface in tip-growing cells are functionally conserved among land plants.</title>
        <authorList>
            <person name="Honkanen S."/>
            <person name="Jones V.A."/>
            <person name="Morieri G."/>
            <person name="Champion C."/>
            <person name="Hetherington A.J."/>
            <person name="Kelly S."/>
            <person name="Saint-Marcoux D."/>
            <person name="Proust H."/>
            <person name="Prescott H."/>
            <person name="Dolan L."/>
        </authorList>
    </citation>
    <scope>NUCLEOTIDE SEQUENCE [LARGE SCALE GENOMIC DNA]</scope>
    <source>
        <tissue evidence="2">Whole gametophyte</tissue>
    </source>
</reference>
<dbReference type="Pfam" id="PF13671">
    <property type="entry name" value="AAA_33"/>
    <property type="match status" value="1"/>
</dbReference>
<dbReference type="Proteomes" id="UP000077202">
    <property type="component" value="Unassembled WGS sequence"/>
</dbReference>
<keyword evidence="3" id="KW-1185">Reference proteome</keyword>
<feature type="region of interest" description="Disordered" evidence="1">
    <location>
        <begin position="456"/>
        <end position="482"/>
    </location>
</feature>
<dbReference type="EMBL" id="LVLJ01000416">
    <property type="protein sequence ID" value="OAE34361.1"/>
    <property type="molecule type" value="Genomic_DNA"/>
</dbReference>
<dbReference type="PANTHER" id="PTHR37807:SF3">
    <property type="entry name" value="OS07G0160300 PROTEIN"/>
    <property type="match status" value="1"/>
</dbReference>
<organism evidence="2 3">
    <name type="scientific">Marchantia polymorpha subsp. ruderalis</name>
    <dbReference type="NCBI Taxonomy" id="1480154"/>
    <lineage>
        <taxon>Eukaryota</taxon>
        <taxon>Viridiplantae</taxon>
        <taxon>Streptophyta</taxon>
        <taxon>Embryophyta</taxon>
        <taxon>Marchantiophyta</taxon>
        <taxon>Marchantiopsida</taxon>
        <taxon>Marchantiidae</taxon>
        <taxon>Marchantiales</taxon>
        <taxon>Marchantiaceae</taxon>
        <taxon>Marchantia</taxon>
    </lineage>
</organism>
<dbReference type="PANTHER" id="PTHR37807">
    <property type="entry name" value="OS07G0160300 PROTEIN"/>
    <property type="match status" value="1"/>
</dbReference>
<evidence type="ECO:0000313" key="2">
    <source>
        <dbReference type="EMBL" id="OAE34361.1"/>
    </source>
</evidence>
<sequence length="595" mass="64696">MEKENQKQKLMVLMKGHPGCAKSTVARALAAALRWPVVDKDDIRDATLALEAPDRPAPPAPTALNALSYEVMWRVVETQLQIGLSVVVDCPLARASLFRTACALALKHGAAPVVVECVALDVHEWRRRLEARAQLALAVPKCDADCASSAEGNRPGNDDDGTRALKNWHKPSRWDDVQKLLEGYAKCYEYDTGLTRKLIVDTTALPTAAAVCGIENWLRSVEEPGTAIVTHFLGRLPSGSCIASLLRASDGIMIGMDIEHTLRNVLELYPEPSLYHELPLSPSSYRPDPTRFDRGPTTSATFGGSRESGAVQDTHATPSWTIFARSDTGLASGLETWPACLPAGRISSEGSCVEQDDTGLSCASRVRAGHRNGRSWRLRRGRGSLSWRHSLRVNSEGLSMELRTESMAHSANPRNTEAVRESDGWAVLEESTARRAGDVHVQEGSHGFVDMKRAWGSGGDGAGNRQGSDIIPGASRHDSNTRSSIAAISVTTERDLPPSVVVVRAGAVDESGTQRCGRSMADRVHASSSHKWDVIPTPKLTSDIDRLGTAPTPWAETFDHLQAPALNPILSESSPWRWRDDDDDDDDEEGEYRAT</sequence>
<feature type="compositionally biased region" description="Acidic residues" evidence="1">
    <location>
        <begin position="581"/>
        <end position="595"/>
    </location>
</feature>
<dbReference type="InterPro" id="IPR027417">
    <property type="entry name" value="P-loop_NTPase"/>
</dbReference>
<evidence type="ECO:0000256" key="1">
    <source>
        <dbReference type="SAM" id="MobiDB-lite"/>
    </source>
</evidence>
<gene>
    <name evidence="2" type="ORF">AXG93_1054s1470</name>
</gene>
<comment type="caution">
    <text evidence="2">The sequence shown here is derived from an EMBL/GenBank/DDBJ whole genome shotgun (WGS) entry which is preliminary data.</text>
</comment>
<dbReference type="SUPFAM" id="SSF52540">
    <property type="entry name" value="P-loop containing nucleoside triphosphate hydrolases"/>
    <property type="match status" value="1"/>
</dbReference>